<keyword evidence="3" id="KW-1185">Reference proteome</keyword>
<evidence type="ECO:0000313" key="2">
    <source>
        <dbReference type="EMBL" id="KIL39602.1"/>
    </source>
</evidence>
<dbReference type="Proteomes" id="UP000031967">
    <property type="component" value="Unassembled WGS sequence"/>
</dbReference>
<feature type="domain" description="Regulatory protein YycH" evidence="1">
    <location>
        <begin position="4"/>
        <end position="421"/>
    </location>
</feature>
<dbReference type="RefSeq" id="WP_041049079.1">
    <property type="nucleotide sequence ID" value="NZ_JXAK01000034.1"/>
</dbReference>
<evidence type="ECO:0000313" key="3">
    <source>
        <dbReference type="Proteomes" id="UP000031967"/>
    </source>
</evidence>
<dbReference type="InterPro" id="IPR009996">
    <property type="entry name" value="YycH"/>
</dbReference>
<organism evidence="2 3">
    <name type="scientific">Gordoniibacillus kamchatkensis</name>
    <dbReference type="NCBI Taxonomy" id="1590651"/>
    <lineage>
        <taxon>Bacteria</taxon>
        <taxon>Bacillati</taxon>
        <taxon>Bacillota</taxon>
        <taxon>Bacilli</taxon>
        <taxon>Bacillales</taxon>
        <taxon>Paenibacillaceae</taxon>
        <taxon>Gordoniibacillus</taxon>
    </lineage>
</organism>
<proteinExistence type="predicted"/>
<gene>
    <name evidence="2" type="ORF">SD70_18920</name>
</gene>
<dbReference type="CDD" id="cd15787">
    <property type="entry name" value="YycH_N"/>
    <property type="match status" value="1"/>
</dbReference>
<name>A0ABR5AF35_9BACL</name>
<evidence type="ECO:0000259" key="1">
    <source>
        <dbReference type="Pfam" id="PF07435"/>
    </source>
</evidence>
<dbReference type="InterPro" id="IPR042274">
    <property type="entry name" value="YycH/YycI_2"/>
</dbReference>
<comment type="caution">
    <text evidence="2">The sequence shown here is derived from an EMBL/GenBank/DDBJ whole genome shotgun (WGS) entry which is preliminary data.</text>
</comment>
<dbReference type="Gene3D" id="3.30.310.160">
    <property type="entry name" value="YycH protein, domain 2"/>
    <property type="match status" value="1"/>
</dbReference>
<reference evidence="2 3" key="1">
    <citation type="submission" date="2014-12" db="EMBL/GenBank/DDBJ databases">
        <title>Draft genome sequence of Paenibacillus kamchatkensis strain B-2647.</title>
        <authorList>
            <person name="Karlyshev A.V."/>
            <person name="Kudryashova E.B."/>
        </authorList>
    </citation>
    <scope>NUCLEOTIDE SEQUENCE [LARGE SCALE GENOMIC DNA]</scope>
    <source>
        <strain evidence="2 3">VKM B-2647</strain>
    </source>
</reference>
<dbReference type="EMBL" id="JXAK01000034">
    <property type="protein sequence ID" value="KIL39602.1"/>
    <property type="molecule type" value="Genomic_DNA"/>
</dbReference>
<sequence>MMDKLKTLLLSVLVVTSLLQTYLLSYSNPKLDPINQNGYVPTEKLTGTQLELEDLLFPETLVLHFGNQQHSVLYPGDLFYPTILEKVKQRYFEGFRKTNLYTAGVNWDDARSKQQGIELRFGHGIPFVVLQKLLQFKGDVPSDTDVITRIWIMVKPDKQEVKTYFFTDNVNTVYEAIKADFTAKDLEEYLSSADYPAYHSANGDFYLPNQPLSMTAYTFNYTEFTAEQLKQSLFVDPGVTRNLKETDGSVIYTDGKRGLQLSSDLRWMNYSDPVAATDTKNDIRDNLLAAIQFINQHGGWNGKFIFNQTETRGTGTAGQTFDFRQYYDRYPIVGRRAESFGSIKLAIQKGTVSHYERSTIIMGSRPTDTKATSLEGGEALDNRLKEYPKRSSIATMFPAYDPVVKEKTLVLRPVWVVELRDGSMEILP</sequence>
<dbReference type="Pfam" id="PF07435">
    <property type="entry name" value="YycH"/>
    <property type="match status" value="1"/>
</dbReference>
<accession>A0ABR5AF35</accession>
<protein>
    <recommendedName>
        <fullName evidence="1">Regulatory protein YycH domain-containing protein</fullName>
    </recommendedName>
</protein>